<evidence type="ECO:0000313" key="2">
    <source>
        <dbReference type="EMBL" id="MCX2839970.1"/>
    </source>
</evidence>
<accession>A0A9X3D2X7</accession>
<dbReference type="SMART" id="SM00860">
    <property type="entry name" value="SMI1_KNR4"/>
    <property type="match status" value="1"/>
</dbReference>
<dbReference type="Gene3D" id="3.40.1580.10">
    <property type="entry name" value="SMI1/KNR4-like"/>
    <property type="match status" value="1"/>
</dbReference>
<evidence type="ECO:0000259" key="1">
    <source>
        <dbReference type="SMART" id="SM00860"/>
    </source>
</evidence>
<reference evidence="2" key="1">
    <citation type="submission" date="2022-11" db="EMBL/GenBank/DDBJ databases">
        <title>Salinimicrobium profundisediminis sp. nov., isolated from deep-sea sediment of the Mariana Trench.</title>
        <authorList>
            <person name="Fu H."/>
        </authorList>
    </citation>
    <scope>NUCLEOTIDE SEQUENCE</scope>
    <source>
        <strain evidence="2">MT39</strain>
    </source>
</reference>
<dbReference type="InterPro" id="IPR018958">
    <property type="entry name" value="Knr4/Smi1-like_dom"/>
</dbReference>
<sequence>MIRNVWSDRNESLPALTPKKVQEAEVKLGVKLPKSYIELCSIQNGGYLEYDAFPTLVPTSWADDHVSVDHIRGVNEDGILDNQYYIDEWGLPNHIVLLCGDGHSWVALDYRETKENPPIIYVDAEYTDEIFILELASDFESLINGLFIYEDNE</sequence>
<feature type="domain" description="Knr4/Smi1-like" evidence="1">
    <location>
        <begin position="15"/>
        <end position="145"/>
    </location>
</feature>
<dbReference type="Proteomes" id="UP001148482">
    <property type="component" value="Unassembled WGS sequence"/>
</dbReference>
<comment type="caution">
    <text evidence="2">The sequence shown here is derived from an EMBL/GenBank/DDBJ whole genome shotgun (WGS) entry which is preliminary data.</text>
</comment>
<dbReference type="SUPFAM" id="SSF160631">
    <property type="entry name" value="SMI1/KNR4-like"/>
    <property type="match status" value="1"/>
</dbReference>
<gene>
    <name evidence="2" type="ORF">OQ279_17735</name>
</gene>
<dbReference type="AlphaFoldDB" id="A0A9X3D2X7"/>
<dbReference type="Pfam" id="PF09346">
    <property type="entry name" value="SMI1_KNR4"/>
    <property type="match status" value="1"/>
</dbReference>
<keyword evidence="3" id="KW-1185">Reference proteome</keyword>
<proteinExistence type="predicted"/>
<evidence type="ECO:0000313" key="3">
    <source>
        <dbReference type="Proteomes" id="UP001148482"/>
    </source>
</evidence>
<organism evidence="2 3">
    <name type="scientific">Salinimicrobium profundisediminis</name>
    <dbReference type="NCBI Taxonomy" id="2994553"/>
    <lineage>
        <taxon>Bacteria</taxon>
        <taxon>Pseudomonadati</taxon>
        <taxon>Bacteroidota</taxon>
        <taxon>Flavobacteriia</taxon>
        <taxon>Flavobacteriales</taxon>
        <taxon>Flavobacteriaceae</taxon>
        <taxon>Salinimicrobium</taxon>
    </lineage>
</organism>
<protein>
    <submittedName>
        <fullName evidence="2">SMI1/KNR4 family protein</fullName>
    </submittedName>
</protein>
<dbReference type="InterPro" id="IPR037883">
    <property type="entry name" value="Knr4/Smi1-like_sf"/>
</dbReference>
<name>A0A9X3D2X7_9FLAO</name>
<dbReference type="EMBL" id="JAPJDA010000089">
    <property type="protein sequence ID" value="MCX2839970.1"/>
    <property type="molecule type" value="Genomic_DNA"/>
</dbReference>